<keyword evidence="4" id="KW-1185">Reference proteome</keyword>
<feature type="compositionally biased region" description="Low complexity" evidence="1">
    <location>
        <begin position="83"/>
        <end position="104"/>
    </location>
</feature>
<dbReference type="AlphaFoldDB" id="A0A9P4IMQ9"/>
<evidence type="ECO:0000256" key="2">
    <source>
        <dbReference type="SAM" id="SignalP"/>
    </source>
</evidence>
<organism evidence="3 4">
    <name type="scientific">Rhizodiscina lignyota</name>
    <dbReference type="NCBI Taxonomy" id="1504668"/>
    <lineage>
        <taxon>Eukaryota</taxon>
        <taxon>Fungi</taxon>
        <taxon>Dikarya</taxon>
        <taxon>Ascomycota</taxon>
        <taxon>Pezizomycotina</taxon>
        <taxon>Dothideomycetes</taxon>
        <taxon>Pleosporomycetidae</taxon>
        <taxon>Aulographales</taxon>
        <taxon>Rhizodiscinaceae</taxon>
        <taxon>Rhizodiscina</taxon>
    </lineage>
</organism>
<sequence>MRLSVALFLASLLLEDVSAAGGRGAGLLSLAKGGLSAFNKATPKITKGGSGGKELLHPQFVLPTLYLLSFNLSFQRANQSAAPATTAGGATITPKPTTVKGSTKTESDDNDNDNDTDTGSSSSSISTTTCASDDAQCNACAVAAATIRACSSAIPDFNSISDNDLAQCLCYDPDLKNSNSFIWVPQAFDVPFSGCPVYAKTADPSDSGLLSSALGFCSSAGNVLHVTSSDSATFPLSSLASAVTAAGSTNSGALATASSLILSGTKVVGAQTSATPASSGSTGAAHAVRAEATGVMVLGLGIGAGIVGLVAL</sequence>
<accession>A0A9P4IMQ9</accession>
<dbReference type="EMBL" id="ML978124">
    <property type="protein sequence ID" value="KAF2100966.1"/>
    <property type="molecule type" value="Genomic_DNA"/>
</dbReference>
<dbReference type="Proteomes" id="UP000799772">
    <property type="component" value="Unassembled WGS sequence"/>
</dbReference>
<gene>
    <name evidence="3" type="ORF">NA57DRAFT_55038</name>
</gene>
<proteinExistence type="predicted"/>
<name>A0A9P4IMQ9_9PEZI</name>
<protein>
    <submittedName>
        <fullName evidence="3">Uncharacterized protein</fullName>
    </submittedName>
</protein>
<reference evidence="3" key="1">
    <citation type="journal article" date="2020" name="Stud. Mycol.">
        <title>101 Dothideomycetes genomes: a test case for predicting lifestyles and emergence of pathogens.</title>
        <authorList>
            <person name="Haridas S."/>
            <person name="Albert R."/>
            <person name="Binder M."/>
            <person name="Bloem J."/>
            <person name="Labutti K."/>
            <person name="Salamov A."/>
            <person name="Andreopoulos B."/>
            <person name="Baker S."/>
            <person name="Barry K."/>
            <person name="Bills G."/>
            <person name="Bluhm B."/>
            <person name="Cannon C."/>
            <person name="Castanera R."/>
            <person name="Culley D."/>
            <person name="Daum C."/>
            <person name="Ezra D."/>
            <person name="Gonzalez J."/>
            <person name="Henrissat B."/>
            <person name="Kuo A."/>
            <person name="Liang C."/>
            <person name="Lipzen A."/>
            <person name="Lutzoni F."/>
            <person name="Magnuson J."/>
            <person name="Mondo S."/>
            <person name="Nolan M."/>
            <person name="Ohm R."/>
            <person name="Pangilinan J."/>
            <person name="Park H.-J."/>
            <person name="Ramirez L."/>
            <person name="Alfaro M."/>
            <person name="Sun H."/>
            <person name="Tritt A."/>
            <person name="Yoshinaga Y."/>
            <person name="Zwiers L.-H."/>
            <person name="Turgeon B."/>
            <person name="Goodwin S."/>
            <person name="Spatafora J."/>
            <person name="Crous P."/>
            <person name="Grigoriev I."/>
        </authorList>
    </citation>
    <scope>NUCLEOTIDE SEQUENCE</scope>
    <source>
        <strain evidence="3">CBS 133067</strain>
    </source>
</reference>
<evidence type="ECO:0000313" key="4">
    <source>
        <dbReference type="Proteomes" id="UP000799772"/>
    </source>
</evidence>
<feature type="region of interest" description="Disordered" evidence="1">
    <location>
        <begin position="83"/>
        <end position="125"/>
    </location>
</feature>
<feature type="signal peptide" evidence="2">
    <location>
        <begin position="1"/>
        <end position="19"/>
    </location>
</feature>
<comment type="caution">
    <text evidence="3">The sequence shown here is derived from an EMBL/GenBank/DDBJ whole genome shotgun (WGS) entry which is preliminary data.</text>
</comment>
<evidence type="ECO:0000313" key="3">
    <source>
        <dbReference type="EMBL" id="KAF2100966.1"/>
    </source>
</evidence>
<keyword evidence="2" id="KW-0732">Signal</keyword>
<evidence type="ECO:0000256" key="1">
    <source>
        <dbReference type="SAM" id="MobiDB-lite"/>
    </source>
</evidence>
<feature type="chain" id="PRO_5040197193" evidence="2">
    <location>
        <begin position="20"/>
        <end position="312"/>
    </location>
</feature>